<sequence>MLVVEIFDRHLGDMKFQFGETIIQMKPIHVCLILGLRVSPIANEFLFVDPEHMTNFRMRRFPKKKNTYGLKEINCALKQAKLERHQDVLRLNLLKIILSFLLPNKGRNVWVKYVDLRHQIETPIIGVAPTVGAPAVVAVAIGSRSSTTEIRAVVVRQVAPIEILEVVNDLMVDDDAEVEREVNFNAISSEYGGDLLEMEESKNGDEKVDDVEKDGEEKESEKEDLEQPTVVVYYTGKKDVQHDNEASVDQITVVSVEEQTLEASAEQTTAIFVEEQTIEVAQTEVVISHQEKDVGEASQTKESKEEVKHNKEEVFEGKDDDDGNS</sequence>
<comment type="caution">
    <text evidence="2">The sequence shown here is derived from an EMBL/GenBank/DDBJ whole genome shotgun (WGS) entry which is preliminary data.</text>
</comment>
<dbReference type="AlphaFoldDB" id="A0A7J7LC10"/>
<feature type="region of interest" description="Disordered" evidence="1">
    <location>
        <begin position="195"/>
        <end position="228"/>
    </location>
</feature>
<evidence type="ECO:0000313" key="2">
    <source>
        <dbReference type="EMBL" id="KAF6140153.1"/>
    </source>
</evidence>
<reference evidence="2 3" key="1">
    <citation type="journal article" date="2020" name="IScience">
        <title>Genome Sequencing of the Endangered Kingdonia uniflora (Circaeasteraceae, Ranunculales) Reveals Potential Mechanisms of Evolutionary Specialization.</title>
        <authorList>
            <person name="Sun Y."/>
            <person name="Deng T."/>
            <person name="Zhang A."/>
            <person name="Moore M.J."/>
            <person name="Landis J.B."/>
            <person name="Lin N."/>
            <person name="Zhang H."/>
            <person name="Zhang X."/>
            <person name="Huang J."/>
            <person name="Zhang X."/>
            <person name="Sun H."/>
            <person name="Wang H."/>
        </authorList>
    </citation>
    <scope>NUCLEOTIDE SEQUENCE [LARGE SCALE GENOMIC DNA]</scope>
    <source>
        <strain evidence="2">TB1705</strain>
        <tissue evidence="2">Leaf</tissue>
    </source>
</reference>
<dbReference type="EMBL" id="JACGCM010002399">
    <property type="protein sequence ID" value="KAF6140153.1"/>
    <property type="molecule type" value="Genomic_DNA"/>
</dbReference>
<protein>
    <submittedName>
        <fullName evidence="2">Uncharacterized protein</fullName>
    </submittedName>
</protein>
<accession>A0A7J7LC10</accession>
<evidence type="ECO:0000256" key="1">
    <source>
        <dbReference type="SAM" id="MobiDB-lite"/>
    </source>
</evidence>
<organism evidence="2 3">
    <name type="scientific">Kingdonia uniflora</name>
    <dbReference type="NCBI Taxonomy" id="39325"/>
    <lineage>
        <taxon>Eukaryota</taxon>
        <taxon>Viridiplantae</taxon>
        <taxon>Streptophyta</taxon>
        <taxon>Embryophyta</taxon>
        <taxon>Tracheophyta</taxon>
        <taxon>Spermatophyta</taxon>
        <taxon>Magnoliopsida</taxon>
        <taxon>Ranunculales</taxon>
        <taxon>Circaeasteraceae</taxon>
        <taxon>Kingdonia</taxon>
    </lineage>
</organism>
<keyword evidence="3" id="KW-1185">Reference proteome</keyword>
<evidence type="ECO:0000313" key="3">
    <source>
        <dbReference type="Proteomes" id="UP000541444"/>
    </source>
</evidence>
<dbReference type="OrthoDB" id="1930729at2759"/>
<name>A0A7J7LC10_9MAGN</name>
<proteinExistence type="predicted"/>
<feature type="region of interest" description="Disordered" evidence="1">
    <location>
        <begin position="289"/>
        <end position="325"/>
    </location>
</feature>
<gene>
    <name evidence="2" type="ORF">GIB67_028959</name>
</gene>
<feature type="compositionally biased region" description="Basic and acidic residues" evidence="1">
    <location>
        <begin position="289"/>
        <end position="317"/>
    </location>
</feature>
<dbReference type="Proteomes" id="UP000541444">
    <property type="component" value="Unassembled WGS sequence"/>
</dbReference>